<dbReference type="CDD" id="cd04645">
    <property type="entry name" value="LbH_gamma_CA_like"/>
    <property type="match status" value="1"/>
</dbReference>
<reference evidence="2" key="1">
    <citation type="journal article" date="2019" name="Int. J. Syst. Evol. Microbiol.">
        <title>The Global Catalogue of Microorganisms (GCM) 10K type strain sequencing project: providing services to taxonomists for standard genome sequencing and annotation.</title>
        <authorList>
            <consortium name="The Broad Institute Genomics Platform"/>
            <consortium name="The Broad Institute Genome Sequencing Center for Infectious Disease"/>
            <person name="Wu L."/>
            <person name="Ma J."/>
        </authorList>
    </citation>
    <scope>NUCLEOTIDE SEQUENCE [LARGE SCALE GENOMIC DNA]</scope>
    <source>
        <strain evidence="2">JCM 14718</strain>
    </source>
</reference>
<comment type="caution">
    <text evidence="1">The sequence shown here is derived from an EMBL/GenBank/DDBJ whole genome shotgun (WGS) entry which is preliminary data.</text>
</comment>
<dbReference type="InterPro" id="IPR011004">
    <property type="entry name" value="Trimer_LpxA-like_sf"/>
</dbReference>
<dbReference type="PANTHER" id="PTHR13061:SF29">
    <property type="entry name" value="GAMMA CARBONIC ANHYDRASE-LIKE 1, MITOCHONDRIAL-RELATED"/>
    <property type="match status" value="1"/>
</dbReference>
<sequence length="175" mass="18488">MSEPFVAAIGDRRPRIDPEAFLAAGCRVIGDVRIGPASSVWYGTTIRADTTEITLGSVTNIQDHSVLHADPGFPTTIGDRVSVGHNAVIHGSTVEDDVLIGMSATLLNGTVVGAFSIVAAGAVVLEGTKIPAGSLVVGTPARVVRQLSDTDRQKIALNAEVYRYLADQHRTLERM</sequence>
<gene>
    <name evidence="1" type="ORF">GCM10009765_09420</name>
</gene>
<accession>A0ABP4RX00</accession>
<dbReference type="EMBL" id="BAAANY010000003">
    <property type="protein sequence ID" value="GAA1662067.1"/>
    <property type="molecule type" value="Genomic_DNA"/>
</dbReference>
<dbReference type="Proteomes" id="UP001500618">
    <property type="component" value="Unassembled WGS sequence"/>
</dbReference>
<name>A0ABP4RX00_9ACTN</name>
<proteinExistence type="predicted"/>
<dbReference type="PANTHER" id="PTHR13061">
    <property type="entry name" value="DYNACTIN SUBUNIT P25"/>
    <property type="match status" value="1"/>
</dbReference>
<dbReference type="Pfam" id="PF14602">
    <property type="entry name" value="Hexapep_2"/>
    <property type="match status" value="1"/>
</dbReference>
<dbReference type="InterPro" id="IPR001451">
    <property type="entry name" value="Hexapep"/>
</dbReference>
<dbReference type="SUPFAM" id="SSF51161">
    <property type="entry name" value="Trimeric LpxA-like enzymes"/>
    <property type="match status" value="1"/>
</dbReference>
<dbReference type="InterPro" id="IPR050484">
    <property type="entry name" value="Transf_Hexapept/Carb_Anhydrase"/>
</dbReference>
<protein>
    <submittedName>
        <fullName evidence="1">Gamma carbonic anhydrase family protein</fullName>
    </submittedName>
</protein>
<organism evidence="1 2">
    <name type="scientific">Fodinicola feengrottensis</name>
    <dbReference type="NCBI Taxonomy" id="435914"/>
    <lineage>
        <taxon>Bacteria</taxon>
        <taxon>Bacillati</taxon>
        <taxon>Actinomycetota</taxon>
        <taxon>Actinomycetes</taxon>
        <taxon>Mycobacteriales</taxon>
        <taxon>Fodinicola</taxon>
    </lineage>
</organism>
<dbReference type="RefSeq" id="WP_344307458.1">
    <property type="nucleotide sequence ID" value="NZ_BAAANY010000003.1"/>
</dbReference>
<evidence type="ECO:0000313" key="1">
    <source>
        <dbReference type="EMBL" id="GAA1662067.1"/>
    </source>
</evidence>
<dbReference type="Gene3D" id="2.160.10.10">
    <property type="entry name" value="Hexapeptide repeat proteins"/>
    <property type="match status" value="1"/>
</dbReference>
<evidence type="ECO:0000313" key="2">
    <source>
        <dbReference type="Proteomes" id="UP001500618"/>
    </source>
</evidence>
<keyword evidence="2" id="KW-1185">Reference proteome</keyword>
<dbReference type="InterPro" id="IPR047324">
    <property type="entry name" value="LbH_gamma_CA-like"/>
</dbReference>